<dbReference type="OrthoDB" id="2060262at2"/>
<dbReference type="RefSeq" id="WP_137327506.1">
    <property type="nucleotide sequence ID" value="NZ_CP040058.1"/>
</dbReference>
<reference evidence="1 2" key="1">
    <citation type="submission" date="2019-05" db="EMBL/GenBank/DDBJ databases">
        <title>Complete genome sequencing of Anaerostipes rhamnosivorans.</title>
        <authorList>
            <person name="Bui T.P.N."/>
            <person name="de Vos W.M."/>
        </authorList>
    </citation>
    <scope>NUCLEOTIDE SEQUENCE [LARGE SCALE GENOMIC DNA]</scope>
    <source>
        <strain evidence="1 2">1y2</strain>
    </source>
</reference>
<dbReference type="Proteomes" id="UP000298653">
    <property type="component" value="Chromosome"/>
</dbReference>
<accession>A0A4V1EFV5</accession>
<dbReference type="AlphaFoldDB" id="A0A4V1EFV5"/>
<evidence type="ECO:0000313" key="2">
    <source>
        <dbReference type="Proteomes" id="UP000298653"/>
    </source>
</evidence>
<evidence type="ECO:0000313" key="1">
    <source>
        <dbReference type="EMBL" id="QCP33900.1"/>
    </source>
</evidence>
<organism evidence="1 2">
    <name type="scientific">Anaerostipes rhamnosivorans</name>
    <dbReference type="NCBI Taxonomy" id="1229621"/>
    <lineage>
        <taxon>Bacteria</taxon>
        <taxon>Bacillati</taxon>
        <taxon>Bacillota</taxon>
        <taxon>Clostridia</taxon>
        <taxon>Lachnospirales</taxon>
        <taxon>Lachnospiraceae</taxon>
        <taxon>Anaerostipes</taxon>
    </lineage>
</organism>
<proteinExistence type="predicted"/>
<dbReference type="KEGG" id="arf:AR1Y2_0446"/>
<name>A0A4V1EFV5_9FIRM</name>
<gene>
    <name evidence="1" type="ORF">AR1Y2_0446</name>
</gene>
<sequence>MKGAVTGIILLVILIYSVFITQNISGRTARKTELTMDVSNAVEQTLDSMKETKYESREQMAQAFVRDLKEQMTSEGEIEVDVIGIDHENGLLDVNVRETYRTSDGKKKTIEVRKTAVLEQQQEGT</sequence>
<keyword evidence="2" id="KW-1185">Reference proteome</keyword>
<dbReference type="EMBL" id="CP040058">
    <property type="protein sequence ID" value="QCP33900.1"/>
    <property type="molecule type" value="Genomic_DNA"/>
</dbReference>
<protein>
    <submittedName>
        <fullName evidence="1">Uncharacterized protein</fullName>
    </submittedName>
</protein>